<dbReference type="PANTHER" id="PTHR38013:SF1">
    <property type="entry name" value="GLYCOPROTEIN_POLYSACCHARIDE METABOLISM"/>
    <property type="match status" value="1"/>
</dbReference>
<gene>
    <name evidence="3" type="ORF">VW23_027020</name>
</gene>
<dbReference type="InterPro" id="IPR053196">
    <property type="entry name" value="Lipoprotein_YbaY-like"/>
</dbReference>
<organism evidence="3 4">
    <name type="scientific">Devosia insulae DS-56</name>
    <dbReference type="NCBI Taxonomy" id="1116389"/>
    <lineage>
        <taxon>Bacteria</taxon>
        <taxon>Pseudomonadati</taxon>
        <taxon>Pseudomonadota</taxon>
        <taxon>Alphaproteobacteria</taxon>
        <taxon>Hyphomicrobiales</taxon>
        <taxon>Devosiaceae</taxon>
        <taxon>Devosia</taxon>
    </lineage>
</organism>
<dbReference type="PANTHER" id="PTHR38013">
    <property type="entry name" value="GLYCOPROTEIN/POLYSACCHARIDE METABOLISM"/>
    <property type="match status" value="1"/>
</dbReference>
<name>A0A1E5XKJ5_9HYPH</name>
<evidence type="ECO:0000256" key="1">
    <source>
        <dbReference type="SAM" id="SignalP"/>
    </source>
</evidence>
<dbReference type="Pfam" id="PF09619">
    <property type="entry name" value="YscW"/>
    <property type="match status" value="1"/>
</dbReference>
<proteinExistence type="predicted"/>
<dbReference type="RefSeq" id="WP_069911596.1">
    <property type="nucleotide sequence ID" value="NZ_LAJE02000324.1"/>
</dbReference>
<evidence type="ECO:0000313" key="4">
    <source>
        <dbReference type="Proteomes" id="UP000095463"/>
    </source>
</evidence>
<feature type="signal peptide" evidence="1">
    <location>
        <begin position="1"/>
        <end position="20"/>
    </location>
</feature>
<comment type="caution">
    <text evidence="3">The sequence shown here is derived from an EMBL/GenBank/DDBJ whole genome shotgun (WGS) entry which is preliminary data.</text>
</comment>
<feature type="chain" id="PRO_5009190326" description="DUF306 domain-containing protein" evidence="1">
    <location>
        <begin position="21"/>
        <end position="258"/>
    </location>
</feature>
<dbReference type="InterPro" id="IPR005184">
    <property type="entry name" value="DUF306_Meta_HslJ"/>
</dbReference>
<protein>
    <recommendedName>
        <fullName evidence="2">DUF306 domain-containing protein</fullName>
    </recommendedName>
</protein>
<evidence type="ECO:0000259" key="2">
    <source>
        <dbReference type="Pfam" id="PF03724"/>
    </source>
</evidence>
<dbReference type="EMBL" id="LAJE02000324">
    <property type="protein sequence ID" value="OEO29126.1"/>
    <property type="molecule type" value="Genomic_DNA"/>
</dbReference>
<dbReference type="InterPro" id="IPR039366">
    <property type="entry name" value="Pilotin"/>
</dbReference>
<dbReference type="Pfam" id="PF03724">
    <property type="entry name" value="META"/>
    <property type="match status" value="1"/>
</dbReference>
<sequence length="258" mass="27004">MRIVVAMVALLLALASPALAAKVTLKGDVTYRERIALPPGGTLSVSLIDLATPDQPRVSAKAPISSPGQVPLTFTLNFDDAVIVAGHSYALVAEIAGPDAVWFRNAEPYALDPLAPAAPILIIVNIVPQDGEPVATPEPVVAPEPSPILDITWQAETIGGAPSARGIVSSLSIASDMRAGGRGGCNSWFAQAEVNAERLIFSAVAATRMACVSDEATKQEDSFFAALAATRFWRLDKDHLILLDAGGVELANLGKSRF</sequence>
<dbReference type="OrthoDB" id="9809132at2"/>
<keyword evidence="1" id="KW-0732">Signal</keyword>
<dbReference type="InterPro" id="IPR038670">
    <property type="entry name" value="HslJ-like_sf"/>
</dbReference>
<accession>A0A1E5XKJ5</accession>
<dbReference type="Gene3D" id="2.40.128.270">
    <property type="match status" value="1"/>
</dbReference>
<dbReference type="AlphaFoldDB" id="A0A1E5XKJ5"/>
<evidence type="ECO:0000313" key="3">
    <source>
        <dbReference type="EMBL" id="OEO29126.1"/>
    </source>
</evidence>
<keyword evidence="4" id="KW-1185">Reference proteome</keyword>
<feature type="domain" description="DUF306" evidence="2">
    <location>
        <begin position="149"/>
        <end position="251"/>
    </location>
</feature>
<dbReference type="Proteomes" id="UP000095463">
    <property type="component" value="Unassembled WGS sequence"/>
</dbReference>
<reference evidence="3 4" key="1">
    <citation type="journal article" date="2015" name="Genome Announc.">
        <title>Genome Assemblies of Three Soil-Associated Devosia species: D. insulae, D. limi, and D. soli.</title>
        <authorList>
            <person name="Hassan Y.I."/>
            <person name="Lepp D."/>
            <person name="Zhou T."/>
        </authorList>
    </citation>
    <scope>NUCLEOTIDE SEQUENCE [LARGE SCALE GENOMIC DNA]</scope>
    <source>
        <strain evidence="3 4">DS-56</strain>
    </source>
</reference>